<evidence type="ECO:0000313" key="1">
    <source>
        <dbReference type="EMBL" id="VWM01969.1"/>
    </source>
</evidence>
<accession>A0A5K1JCP0</accession>
<evidence type="ECO:0000313" key="2">
    <source>
        <dbReference type="Proteomes" id="UP000330807"/>
    </source>
</evidence>
<sequence length="106" mass="12385">MQVMGVELEDNDRKVLTYDSDCPRHYLGDGFITATRAMRSAIKQWRDEFTHSAIIVWWWCCTFKYVWRCLSKGQTLPDIDKAIDCLKKLRKEVEPICSSHSSTAPR</sequence>
<reference evidence="1 2" key="1">
    <citation type="submission" date="2019-10" db="EMBL/GenBank/DDBJ databases">
        <authorList>
            <person name="Wolf R A."/>
        </authorList>
    </citation>
    <scope>NUCLEOTIDE SEQUENCE [LARGE SCALE GENOMIC DNA]</scope>
    <source>
        <strain evidence="1">Collinsella_aerofaciens_AK_138A</strain>
    </source>
</reference>
<dbReference type="Proteomes" id="UP000330807">
    <property type="component" value="Unassembled WGS sequence"/>
</dbReference>
<proteinExistence type="predicted"/>
<name>A0A5K1JCP0_9ACTN</name>
<dbReference type="EMBL" id="CABWIH010000054">
    <property type="protein sequence ID" value="VWM01969.1"/>
    <property type="molecule type" value="Genomic_DNA"/>
</dbReference>
<gene>
    <name evidence="1" type="ORF">LMKDKBCB_02236</name>
</gene>
<organism evidence="1 2">
    <name type="scientific">Collinsella aerofaciens</name>
    <dbReference type="NCBI Taxonomy" id="74426"/>
    <lineage>
        <taxon>Bacteria</taxon>
        <taxon>Bacillati</taxon>
        <taxon>Actinomycetota</taxon>
        <taxon>Coriobacteriia</taxon>
        <taxon>Coriobacteriales</taxon>
        <taxon>Coriobacteriaceae</taxon>
        <taxon>Collinsella</taxon>
    </lineage>
</organism>
<evidence type="ECO:0008006" key="3">
    <source>
        <dbReference type="Google" id="ProtNLM"/>
    </source>
</evidence>
<dbReference type="AlphaFoldDB" id="A0A5K1JCP0"/>
<protein>
    <recommendedName>
        <fullName evidence="3">DUF3310 domain-containing protein</fullName>
    </recommendedName>
</protein>